<comment type="caution">
    <text evidence="1">The sequence shown here is derived from an EMBL/GenBank/DDBJ whole genome shotgun (WGS) entry which is preliminary data.</text>
</comment>
<name>A0ABW0VV20_9BACL</name>
<evidence type="ECO:0000313" key="1">
    <source>
        <dbReference type="EMBL" id="MFC5649445.1"/>
    </source>
</evidence>
<proteinExistence type="predicted"/>
<protein>
    <recommendedName>
        <fullName evidence="3">HTH merR-type domain-containing protein</fullName>
    </recommendedName>
</protein>
<dbReference type="RefSeq" id="WP_379187968.1">
    <property type="nucleotide sequence ID" value="NZ_JBHSOW010000035.1"/>
</dbReference>
<gene>
    <name evidence="1" type="ORF">ACFPYJ_09925</name>
</gene>
<keyword evidence="2" id="KW-1185">Reference proteome</keyword>
<reference evidence="2" key="1">
    <citation type="journal article" date="2019" name="Int. J. Syst. Evol. Microbiol.">
        <title>The Global Catalogue of Microorganisms (GCM) 10K type strain sequencing project: providing services to taxonomists for standard genome sequencing and annotation.</title>
        <authorList>
            <consortium name="The Broad Institute Genomics Platform"/>
            <consortium name="The Broad Institute Genome Sequencing Center for Infectious Disease"/>
            <person name="Wu L."/>
            <person name="Ma J."/>
        </authorList>
    </citation>
    <scope>NUCLEOTIDE SEQUENCE [LARGE SCALE GENOMIC DNA]</scope>
    <source>
        <strain evidence="2">CGMCC 1.3240</strain>
    </source>
</reference>
<organism evidence="1 2">
    <name type="scientific">Paenibacillus solisilvae</name>
    <dbReference type="NCBI Taxonomy" id="2486751"/>
    <lineage>
        <taxon>Bacteria</taxon>
        <taxon>Bacillati</taxon>
        <taxon>Bacillota</taxon>
        <taxon>Bacilli</taxon>
        <taxon>Bacillales</taxon>
        <taxon>Paenibacillaceae</taxon>
        <taxon>Paenibacillus</taxon>
    </lineage>
</organism>
<evidence type="ECO:0008006" key="3">
    <source>
        <dbReference type="Google" id="ProtNLM"/>
    </source>
</evidence>
<dbReference type="Proteomes" id="UP001596047">
    <property type="component" value="Unassembled WGS sequence"/>
</dbReference>
<dbReference type="EMBL" id="JBHSOW010000035">
    <property type="protein sequence ID" value="MFC5649445.1"/>
    <property type="molecule type" value="Genomic_DNA"/>
</dbReference>
<dbReference type="Gene3D" id="1.10.1660.10">
    <property type="match status" value="1"/>
</dbReference>
<sequence length="245" mass="28695">MSDYEIRYSTKDIADMLGIEAVTVRKYALALKRAGYVINRSDGKNRSYSERDAMAFKFLQSIRARTSVTVEEAAMVTVQRGKTDMVTAQHIERNEGEVLQVRYDGRYDILASEMLKIRTNIEAVKDMNVEQTERLNRIYALSERYEQMVGFQKELMQQLQQLGVAEHTADNRLERVNEQLLEHSIRTQLREKALAKWHNKPERERTVKAGWFKRVENEAAREIFVRTYIDDNYEAELKKAYGMEP</sequence>
<evidence type="ECO:0000313" key="2">
    <source>
        <dbReference type="Proteomes" id="UP001596047"/>
    </source>
</evidence>
<accession>A0ABW0VV20</accession>